<gene>
    <name evidence="2" type="ORF">CIRG_02248</name>
</gene>
<dbReference type="Proteomes" id="UP000054565">
    <property type="component" value="Unassembled WGS sequence"/>
</dbReference>
<evidence type="ECO:0000313" key="3">
    <source>
        <dbReference type="Proteomes" id="UP000054565"/>
    </source>
</evidence>
<reference evidence="3" key="1">
    <citation type="journal article" date="2010" name="Genome Res.">
        <title>Population genomic sequencing of Coccidioides fungi reveals recent hybridization and transposon control.</title>
        <authorList>
            <person name="Neafsey D.E."/>
            <person name="Barker B.M."/>
            <person name="Sharpton T.J."/>
            <person name="Stajich J.E."/>
            <person name="Park D.J."/>
            <person name="Whiston E."/>
            <person name="Hung C.-Y."/>
            <person name="McMahan C."/>
            <person name="White J."/>
            <person name="Sykes S."/>
            <person name="Heiman D."/>
            <person name="Young S."/>
            <person name="Zeng Q."/>
            <person name="Abouelleil A."/>
            <person name="Aftuck L."/>
            <person name="Bessette D."/>
            <person name="Brown A."/>
            <person name="FitzGerald M."/>
            <person name="Lui A."/>
            <person name="Macdonald J.P."/>
            <person name="Priest M."/>
            <person name="Orbach M.J."/>
            <person name="Galgiani J.N."/>
            <person name="Kirkland T.N."/>
            <person name="Cole G.T."/>
            <person name="Birren B.W."/>
            <person name="Henn M.R."/>
            <person name="Taylor J.W."/>
            <person name="Rounsley S.D."/>
        </authorList>
    </citation>
    <scope>NUCLEOTIDE SEQUENCE [LARGE SCALE GENOMIC DNA]</scope>
    <source>
        <strain evidence="3">RMSCC 2394</strain>
    </source>
</reference>
<dbReference type="AlphaFoldDB" id="A0A0J6Y514"/>
<accession>A0A0J6Y514</accession>
<evidence type="ECO:0000313" key="2">
    <source>
        <dbReference type="EMBL" id="KMP02109.1"/>
    </source>
</evidence>
<dbReference type="EMBL" id="DS028093">
    <property type="protein sequence ID" value="KMP02109.1"/>
    <property type="molecule type" value="Genomic_DNA"/>
</dbReference>
<feature type="compositionally biased region" description="Basic residues" evidence="1">
    <location>
        <begin position="114"/>
        <end position="127"/>
    </location>
</feature>
<feature type="region of interest" description="Disordered" evidence="1">
    <location>
        <begin position="96"/>
        <end position="154"/>
    </location>
</feature>
<proteinExistence type="predicted"/>
<protein>
    <submittedName>
        <fullName evidence="2">Uncharacterized protein</fullName>
    </submittedName>
</protein>
<organism evidence="2 3">
    <name type="scientific">Coccidioides immitis RMSCC 2394</name>
    <dbReference type="NCBI Taxonomy" id="404692"/>
    <lineage>
        <taxon>Eukaryota</taxon>
        <taxon>Fungi</taxon>
        <taxon>Dikarya</taxon>
        <taxon>Ascomycota</taxon>
        <taxon>Pezizomycotina</taxon>
        <taxon>Eurotiomycetes</taxon>
        <taxon>Eurotiomycetidae</taxon>
        <taxon>Onygenales</taxon>
        <taxon>Onygenaceae</taxon>
        <taxon>Coccidioides</taxon>
    </lineage>
</organism>
<name>A0A0J6Y514_COCIT</name>
<evidence type="ECO:0000256" key="1">
    <source>
        <dbReference type="SAM" id="MobiDB-lite"/>
    </source>
</evidence>
<sequence length="254" mass="28583">MDHADPHPAAPEARDGQQCIEALAESMILVIVKLFKNSRRHRWYTYPWKDTIQVEIHHPPPVDRGEEFGHNLDPVAAMKAMKLAIVKMEHGTSLRGDPHLLFREPSSVHDKKTGSKRYSKGSRRRMGNGRENMAGRGTFVKSGPTLSKAANPRTAKTSQFALKYNSFSLSQSSGQEKISSATLTARQLKDHNWQGSQYFPCDVAVIVHQTNPTRLRAICEFASKDADGILEKFHDIDHENVIKALQCFRVQDVV</sequence>
<feature type="compositionally biased region" description="Basic and acidic residues" evidence="1">
    <location>
        <begin position="96"/>
        <end position="113"/>
    </location>
</feature>